<accession>A0A8E6EVC6</accession>
<dbReference type="Proteomes" id="UP000676194">
    <property type="component" value="Chromosome"/>
</dbReference>
<dbReference type="Gene3D" id="1.10.1060.10">
    <property type="entry name" value="Alpha-helical ferredoxin"/>
    <property type="match status" value="1"/>
</dbReference>
<evidence type="ECO:0000256" key="4">
    <source>
        <dbReference type="ARBA" id="ARBA00023002"/>
    </source>
</evidence>
<comment type="cofactor">
    <cofactor evidence="1">
        <name>FAD</name>
        <dbReference type="ChEBI" id="CHEBI:57692"/>
    </cofactor>
</comment>
<dbReference type="GO" id="GO:0051536">
    <property type="term" value="F:iron-sulfur cluster binding"/>
    <property type="evidence" value="ECO:0007669"/>
    <property type="project" value="InterPro"/>
</dbReference>
<dbReference type="PROSITE" id="PS51387">
    <property type="entry name" value="FAD_PCMH"/>
    <property type="match status" value="1"/>
</dbReference>
<evidence type="ECO:0000256" key="3">
    <source>
        <dbReference type="ARBA" id="ARBA00022827"/>
    </source>
</evidence>
<dbReference type="InterPro" id="IPR036318">
    <property type="entry name" value="FAD-bd_PCMH-like_sf"/>
</dbReference>
<dbReference type="InterPro" id="IPR016155">
    <property type="entry name" value="Mopterin_synth/thiamin_S_b"/>
</dbReference>
<dbReference type="InterPro" id="IPR016169">
    <property type="entry name" value="FAD-bd_PCMH_sub2"/>
</dbReference>
<dbReference type="InterPro" id="IPR006094">
    <property type="entry name" value="Oxid_FAD_bind_N"/>
</dbReference>
<dbReference type="InterPro" id="IPR004113">
    <property type="entry name" value="FAD-bd_oxidored_4_C"/>
</dbReference>
<evidence type="ECO:0000256" key="2">
    <source>
        <dbReference type="ARBA" id="ARBA00022630"/>
    </source>
</evidence>
<dbReference type="Pfam" id="PF01565">
    <property type="entry name" value="FAD_binding_4"/>
    <property type="match status" value="1"/>
</dbReference>
<keyword evidence="2" id="KW-0285">Flavoprotein</keyword>
<reference evidence="6" key="1">
    <citation type="submission" date="2021-05" db="EMBL/GenBank/DDBJ databases">
        <title>Complete genome sequence of the cellulolytic planctomycete Telmatocola sphagniphila SP2T and characterization of the first cellulase from planctomycetes.</title>
        <authorList>
            <person name="Rakitin A.L."/>
            <person name="Beletsky A.V."/>
            <person name="Naumoff D.G."/>
            <person name="Kulichevskaya I.S."/>
            <person name="Mardanov A.V."/>
            <person name="Ravin N.V."/>
            <person name="Dedysh S.N."/>
        </authorList>
    </citation>
    <scope>NUCLEOTIDE SEQUENCE</scope>
    <source>
        <strain evidence="6">SP2T</strain>
    </source>
</reference>
<keyword evidence="7" id="KW-1185">Reference proteome</keyword>
<dbReference type="KEGG" id="tsph:KIH39_00445"/>
<dbReference type="InterPro" id="IPR016166">
    <property type="entry name" value="FAD-bd_PCMH"/>
</dbReference>
<dbReference type="SUPFAM" id="SSF56176">
    <property type="entry name" value="FAD-binding/transporter-associated domain-like"/>
    <property type="match status" value="1"/>
</dbReference>
<feature type="domain" description="FAD-binding PCMH-type" evidence="5">
    <location>
        <begin position="37"/>
        <end position="255"/>
    </location>
</feature>
<dbReference type="SUPFAM" id="SSF55103">
    <property type="entry name" value="FAD-linked oxidases, C-terminal domain"/>
    <property type="match status" value="1"/>
</dbReference>
<dbReference type="SUPFAM" id="SSF46548">
    <property type="entry name" value="alpha-helical ferredoxin"/>
    <property type="match status" value="1"/>
</dbReference>
<evidence type="ECO:0000259" key="5">
    <source>
        <dbReference type="PROSITE" id="PS51387"/>
    </source>
</evidence>
<dbReference type="InterPro" id="IPR016164">
    <property type="entry name" value="FAD-linked_Oxase-like_C"/>
</dbReference>
<dbReference type="Gene3D" id="3.10.20.30">
    <property type="match status" value="1"/>
</dbReference>
<dbReference type="Gene3D" id="3.30.465.10">
    <property type="match status" value="1"/>
</dbReference>
<dbReference type="InterPro" id="IPR012675">
    <property type="entry name" value="Beta-grasp_dom_sf"/>
</dbReference>
<dbReference type="GO" id="GO:1903457">
    <property type="term" value="P:lactate catabolic process"/>
    <property type="evidence" value="ECO:0007669"/>
    <property type="project" value="TreeGrafter"/>
</dbReference>
<dbReference type="InterPro" id="IPR016171">
    <property type="entry name" value="Vanillyl_alc_oxidase_C-sub2"/>
</dbReference>
<dbReference type="Pfam" id="PF02597">
    <property type="entry name" value="ThiS"/>
    <property type="match status" value="1"/>
</dbReference>
<dbReference type="GO" id="GO:0008720">
    <property type="term" value="F:D-lactate dehydrogenase (NAD+) activity"/>
    <property type="evidence" value="ECO:0007669"/>
    <property type="project" value="TreeGrafter"/>
</dbReference>
<dbReference type="PANTHER" id="PTHR11748:SF119">
    <property type="entry name" value="D-2-HYDROXYGLUTARATE DEHYDROGENASE"/>
    <property type="match status" value="1"/>
</dbReference>
<dbReference type="InterPro" id="IPR003749">
    <property type="entry name" value="ThiS/MoaD-like"/>
</dbReference>
<dbReference type="EMBL" id="CP074694">
    <property type="protein sequence ID" value="QVL32422.1"/>
    <property type="molecule type" value="Genomic_DNA"/>
</dbReference>
<dbReference type="PANTHER" id="PTHR11748">
    <property type="entry name" value="D-LACTATE DEHYDROGENASE"/>
    <property type="match status" value="1"/>
</dbReference>
<dbReference type="Gene3D" id="1.10.45.10">
    <property type="entry name" value="Vanillyl-alcohol Oxidase, Chain A, domain 4"/>
    <property type="match status" value="1"/>
</dbReference>
<dbReference type="CDD" id="cd00754">
    <property type="entry name" value="Ubl_MoaD"/>
    <property type="match status" value="1"/>
</dbReference>
<protein>
    <submittedName>
        <fullName evidence="6">FAD-binding protein</fullName>
    </submittedName>
</protein>
<dbReference type="InterPro" id="IPR009051">
    <property type="entry name" value="Helical_ferredxn"/>
</dbReference>
<dbReference type="Pfam" id="PF13534">
    <property type="entry name" value="Fer4_17"/>
    <property type="match status" value="1"/>
</dbReference>
<dbReference type="Pfam" id="PF02913">
    <property type="entry name" value="FAD-oxidase_C"/>
    <property type="match status" value="1"/>
</dbReference>
<dbReference type="AlphaFoldDB" id="A0A8E6EVC6"/>
<name>A0A8E6EVC6_9BACT</name>
<evidence type="ECO:0000256" key="1">
    <source>
        <dbReference type="ARBA" id="ARBA00001974"/>
    </source>
</evidence>
<keyword evidence="3" id="KW-0274">FAD</keyword>
<proteinExistence type="predicted"/>
<dbReference type="RefSeq" id="WP_213497314.1">
    <property type="nucleotide sequence ID" value="NZ_CP074694.1"/>
</dbReference>
<dbReference type="GO" id="GO:0004458">
    <property type="term" value="F:D-lactate dehydrogenase (cytochrome) activity"/>
    <property type="evidence" value="ECO:0007669"/>
    <property type="project" value="TreeGrafter"/>
</dbReference>
<keyword evidence="4" id="KW-0560">Oxidoreductase</keyword>
<dbReference type="GO" id="GO:0071949">
    <property type="term" value="F:FAD binding"/>
    <property type="evidence" value="ECO:0007669"/>
    <property type="project" value="InterPro"/>
</dbReference>
<organism evidence="6 7">
    <name type="scientific">Telmatocola sphagniphila</name>
    <dbReference type="NCBI Taxonomy" id="1123043"/>
    <lineage>
        <taxon>Bacteria</taxon>
        <taxon>Pseudomonadati</taxon>
        <taxon>Planctomycetota</taxon>
        <taxon>Planctomycetia</taxon>
        <taxon>Gemmatales</taxon>
        <taxon>Gemmataceae</taxon>
    </lineage>
</organism>
<evidence type="ECO:0000313" key="6">
    <source>
        <dbReference type="EMBL" id="QVL32422.1"/>
    </source>
</evidence>
<sequence length="1024" mass="113982">MEGLLKALKQDLRRQFRGEISSESTSCALYSTDSSPFEILPLAVACPTSESDLQQIVSYASSHALPVVARGAGTGLSGESLGSGIIVDCSRHLREVLEIGADFVRVQPGLLLADLNRILSKHDRRIAPTPFNYETCTVGGWMAVNSSGPNCLAHGMPREHLQSARLILDTGECISLAEDNSMVGRWKLVREQLQQLVQNHAEVIRNRAPSHPFDNAGYGLRLRSASEEIDYTVMLAGSEGTLGLFSELTLRTSPLPNRVAAVLFGFANLGQACSAARDFIPGMPSLATVYDRRALTLIRKTSEDWDRILTTDCEGILILEWEQSSLAEASENARDAIARIQNRAKWVYPLIETDSQALYLRLRHSARRGFHSLSRGPRPLPFTNDLAVAIDQLPEFLNQAESILRELDCTATYQIQAATGQVDIRPIFDFKNDEDRAKLWPLAEQLNSLAIEFGGTICSQYGTGLTRTPWIEKQLGEMFPIHQEIKRIFDPRDQLNPGKIIRVDPNRPAWPLRSNRSSTRIELAQAENCHGCADCKSTGVEERTCPAHRGWRTEGSSPRGMMNYLRSLPEIPEEKKTESDEAREVASACVQCMQCRTGCSAEIDIPGLMLGSRIASVAEEGLSWPQWWISRSERWLRWGTRIPRLSNLIARGSLTRRLLQGLTGLSRQIRAPREIFRTVPFHRRKKKLANIANEKQTILLLPGTSVNYLHPQIAEAALEVLNLNQIRVELADPPIPSVAGALFLGDLAYAQRMLQKHLPRLMEAARAGYPIVCIEPADATVLKNYLGLLFPEESDLNKIRGTTWELTDYLNSLYRSGNLKKDFQAVNGQIAYHTPCHRKSKLTSDPLWLRDIPEANATNLNAGCTGLAIQFGLMKRNRSAAKNIGKSLEEAVFAAKGQITTSECSACRLQLYQWTASSARHPVELLASAYRKPQKFGTLLVKADQSTLQLFARFREEAKTDFLLVPTPPGSTIAHIRSFLRERWPTLTPLIQHSKFAANNEFVTEEYAIRSGDELSIIPPVSGG</sequence>
<dbReference type="SUPFAM" id="SSF54285">
    <property type="entry name" value="MoaD/ThiS"/>
    <property type="match status" value="1"/>
</dbReference>
<gene>
    <name evidence="6" type="ORF">KIH39_00445</name>
</gene>
<evidence type="ECO:0000313" key="7">
    <source>
        <dbReference type="Proteomes" id="UP000676194"/>
    </source>
</evidence>